<evidence type="ECO:0000256" key="3">
    <source>
        <dbReference type="ARBA" id="ARBA00009723"/>
    </source>
</evidence>
<name>A0A507D9J9_9FUNG</name>
<keyword evidence="6" id="KW-0686">Riboflavin biosynthesis</keyword>
<comment type="caution">
    <text evidence="14">The sequence shown here is derived from an EMBL/GenBank/DDBJ whole genome shotgun (WGS) entry which is preliminary data.</text>
</comment>
<dbReference type="AlphaFoldDB" id="A0A507D9J9"/>
<evidence type="ECO:0000256" key="7">
    <source>
        <dbReference type="ARBA" id="ARBA00022857"/>
    </source>
</evidence>
<dbReference type="EMBL" id="QEAN01000085">
    <property type="protein sequence ID" value="TPX49283.1"/>
    <property type="molecule type" value="Genomic_DNA"/>
</dbReference>
<proteinExistence type="inferred from homology"/>
<comment type="similarity">
    <text evidence="3">Belongs to the HTP reductase family.</text>
</comment>
<comment type="catalytic activity">
    <reaction evidence="12">
        <text>2,5-diamino-6-(1-D-ribitylamino)pyrimidin-4(3H)-one 5'-phosphate + NADP(+) = 2,5-diamino-6-(1-D-ribosylamino)pyrimidin-4(3H)-one 5'-phosphate + NADPH + H(+)</text>
        <dbReference type="Rhea" id="RHEA:27278"/>
        <dbReference type="ChEBI" id="CHEBI:15378"/>
        <dbReference type="ChEBI" id="CHEBI:57783"/>
        <dbReference type="ChEBI" id="CHEBI:58349"/>
        <dbReference type="ChEBI" id="CHEBI:58890"/>
        <dbReference type="ChEBI" id="CHEBI:59545"/>
        <dbReference type="EC" id="1.1.1.302"/>
    </reaction>
</comment>
<keyword evidence="16" id="KW-1185">Reference proteome</keyword>
<sequence>MSHIETLEQEAYDFLLPLFSIKDSNSPAVTLTYASSLDALISGRNGQQLLLSGRESMVMTHALRAIHDGILVGIGTVLNDNPSLTVRHVSHLPDGKPVEKHPRPIILDAKLRIPVNSNVMNRWPIIITSNGGEADDVQTSTFHVLYKDYSMASIMIEGGASVIRRQGVHATGVGSGNTTWETALKMPELHQVVYKQFGRDMVIAARILERLPGD</sequence>
<evidence type="ECO:0000256" key="4">
    <source>
        <dbReference type="ARBA" id="ARBA00012851"/>
    </source>
</evidence>
<dbReference type="OrthoDB" id="5432at2759"/>
<gene>
    <name evidence="14" type="ORF">SeLEV6574_g02113</name>
    <name evidence="15" type="ORF">SeMB42_g02675</name>
</gene>
<reference evidence="16 17" key="1">
    <citation type="journal article" date="2019" name="Sci. Rep.">
        <title>Comparative genomics of chytrid fungi reveal insights into the obligate biotrophic and pathogenic lifestyle of Synchytrium endobioticum.</title>
        <authorList>
            <person name="van de Vossenberg B.T.L.H."/>
            <person name="Warris S."/>
            <person name="Nguyen H.D.T."/>
            <person name="van Gent-Pelzer M.P.E."/>
            <person name="Joly D.L."/>
            <person name="van de Geest H.C."/>
            <person name="Bonants P.J.M."/>
            <person name="Smith D.S."/>
            <person name="Levesque C.A."/>
            <person name="van der Lee T.A.J."/>
        </authorList>
    </citation>
    <scope>NUCLEOTIDE SEQUENCE [LARGE SCALE GENOMIC DNA]</scope>
    <source>
        <strain evidence="14 17">LEV6574</strain>
        <strain evidence="15 16">MB42</strain>
    </source>
</reference>
<dbReference type="Proteomes" id="UP000320475">
    <property type="component" value="Unassembled WGS sequence"/>
</dbReference>
<dbReference type="EC" id="1.1.1.302" evidence="4"/>
<evidence type="ECO:0000256" key="12">
    <source>
        <dbReference type="ARBA" id="ARBA00049020"/>
    </source>
</evidence>
<dbReference type="PANTHER" id="PTHR38011:SF7">
    <property type="entry name" value="2,5-DIAMINO-6-RIBOSYLAMINO-4(3H)-PYRIMIDINONE 5'-PHOSPHATE REDUCTASE"/>
    <property type="match status" value="1"/>
</dbReference>
<keyword evidence="8" id="KW-0560">Oxidoreductase</keyword>
<dbReference type="STRING" id="286115.A0A507D9J9"/>
<dbReference type="VEuPathDB" id="FungiDB:SeMB42_g02675"/>
<keyword evidence="7" id="KW-0521">NADP</keyword>
<dbReference type="Proteomes" id="UP000317494">
    <property type="component" value="Unassembled WGS sequence"/>
</dbReference>
<dbReference type="GO" id="GO:0008703">
    <property type="term" value="F:5-amino-6-(5-phosphoribosylamino)uracil reductase activity"/>
    <property type="evidence" value="ECO:0007669"/>
    <property type="project" value="InterPro"/>
</dbReference>
<comment type="function">
    <text evidence="1">Catalyzes an early step in riboflavin biosynthesis, the NADPH-dependent reduction of the ribose side chain of 2,5-diamino-6-ribosylamino-4(3H)-pyrimidinone 5'-phosphate, yielding 2,5-diamino-6-ribitylamino-4(3H)-pyrimidinone 5'-phosphate.</text>
</comment>
<dbReference type="PANTHER" id="PTHR38011">
    <property type="entry name" value="DIHYDROFOLATE REDUCTASE FAMILY PROTEIN (AFU_ORTHOLOGUE AFUA_8G06820)"/>
    <property type="match status" value="1"/>
</dbReference>
<feature type="domain" description="Bacterial bifunctional deaminase-reductase C-terminal" evidence="13">
    <location>
        <begin position="27"/>
        <end position="164"/>
    </location>
</feature>
<evidence type="ECO:0000256" key="10">
    <source>
        <dbReference type="ARBA" id="ARBA00031630"/>
    </source>
</evidence>
<dbReference type="InterPro" id="IPR050765">
    <property type="entry name" value="Riboflavin_Biosynth_HTPR"/>
</dbReference>
<dbReference type="EMBL" id="QEAM01000055">
    <property type="protein sequence ID" value="TPX48282.1"/>
    <property type="molecule type" value="Genomic_DNA"/>
</dbReference>
<evidence type="ECO:0000256" key="2">
    <source>
        <dbReference type="ARBA" id="ARBA00005104"/>
    </source>
</evidence>
<evidence type="ECO:0000256" key="11">
    <source>
        <dbReference type="ARBA" id="ARBA00047550"/>
    </source>
</evidence>
<evidence type="ECO:0000313" key="16">
    <source>
        <dbReference type="Proteomes" id="UP000317494"/>
    </source>
</evidence>
<dbReference type="SUPFAM" id="SSF53597">
    <property type="entry name" value="Dihydrofolate reductase-like"/>
    <property type="match status" value="1"/>
</dbReference>
<evidence type="ECO:0000259" key="13">
    <source>
        <dbReference type="Pfam" id="PF01872"/>
    </source>
</evidence>
<dbReference type="GO" id="GO:0009231">
    <property type="term" value="P:riboflavin biosynthetic process"/>
    <property type="evidence" value="ECO:0007669"/>
    <property type="project" value="UniProtKB-KW"/>
</dbReference>
<evidence type="ECO:0000313" key="15">
    <source>
        <dbReference type="EMBL" id="TPX49283.1"/>
    </source>
</evidence>
<evidence type="ECO:0000256" key="5">
    <source>
        <dbReference type="ARBA" id="ARBA00015035"/>
    </source>
</evidence>
<dbReference type="Gene3D" id="3.40.430.10">
    <property type="entry name" value="Dihydrofolate Reductase, subunit A"/>
    <property type="match status" value="1"/>
</dbReference>
<evidence type="ECO:0000313" key="17">
    <source>
        <dbReference type="Proteomes" id="UP000320475"/>
    </source>
</evidence>
<dbReference type="InterPro" id="IPR024072">
    <property type="entry name" value="DHFR-like_dom_sf"/>
</dbReference>
<evidence type="ECO:0000256" key="8">
    <source>
        <dbReference type="ARBA" id="ARBA00023002"/>
    </source>
</evidence>
<comment type="catalytic activity">
    <reaction evidence="11">
        <text>2,5-diamino-6-(1-D-ribitylamino)pyrimidin-4(3H)-one 5'-phosphate + NAD(+) = 2,5-diamino-6-(1-D-ribosylamino)pyrimidin-4(3H)-one 5'-phosphate + NADH + H(+)</text>
        <dbReference type="Rhea" id="RHEA:27274"/>
        <dbReference type="ChEBI" id="CHEBI:15378"/>
        <dbReference type="ChEBI" id="CHEBI:57540"/>
        <dbReference type="ChEBI" id="CHEBI:57945"/>
        <dbReference type="ChEBI" id="CHEBI:58890"/>
        <dbReference type="ChEBI" id="CHEBI:59545"/>
        <dbReference type="EC" id="1.1.1.302"/>
    </reaction>
</comment>
<accession>A0A507D9J9</accession>
<evidence type="ECO:0000256" key="9">
    <source>
        <dbReference type="ARBA" id="ARBA00030073"/>
    </source>
</evidence>
<dbReference type="InterPro" id="IPR002734">
    <property type="entry name" value="RibDG_C"/>
</dbReference>
<evidence type="ECO:0000313" key="14">
    <source>
        <dbReference type="EMBL" id="TPX48282.1"/>
    </source>
</evidence>
<protein>
    <recommendedName>
        <fullName evidence="5">2,5-diamino-6-ribosylamino-4(3H)-pyrimidinone 5'-phosphate reductase</fullName>
        <ecNumber evidence="4">1.1.1.302</ecNumber>
    </recommendedName>
    <alternativeName>
        <fullName evidence="10">2,5-diamino-6-(5-phospho-D-ribosylamino)pyrimidin-4(3H)-one reductase</fullName>
    </alternativeName>
    <alternativeName>
        <fullName evidence="9">2,5-diamino-6-ribitylamino-4(3H)-pyrimidinone 5'-phosphate synthase</fullName>
    </alternativeName>
</protein>
<comment type="pathway">
    <text evidence="2">Cofactor biosynthesis; riboflavin biosynthesis.</text>
</comment>
<evidence type="ECO:0000256" key="1">
    <source>
        <dbReference type="ARBA" id="ARBA00003555"/>
    </source>
</evidence>
<organism evidence="14 17">
    <name type="scientific">Synchytrium endobioticum</name>
    <dbReference type="NCBI Taxonomy" id="286115"/>
    <lineage>
        <taxon>Eukaryota</taxon>
        <taxon>Fungi</taxon>
        <taxon>Fungi incertae sedis</taxon>
        <taxon>Chytridiomycota</taxon>
        <taxon>Chytridiomycota incertae sedis</taxon>
        <taxon>Chytridiomycetes</taxon>
        <taxon>Synchytriales</taxon>
        <taxon>Synchytriaceae</taxon>
        <taxon>Synchytrium</taxon>
    </lineage>
</organism>
<evidence type="ECO:0000256" key="6">
    <source>
        <dbReference type="ARBA" id="ARBA00022619"/>
    </source>
</evidence>
<dbReference type="Pfam" id="PF01872">
    <property type="entry name" value="RibD_C"/>
    <property type="match status" value="1"/>
</dbReference>